<evidence type="ECO:0000313" key="5">
    <source>
        <dbReference type="EMBL" id="ESR22885.1"/>
    </source>
</evidence>
<dbReference type="PANTHER" id="PTHR43768">
    <property type="entry name" value="TREHALOSE 6-PHOSPHATE PHOSPHATASE"/>
    <property type="match status" value="1"/>
</dbReference>
<evidence type="ECO:0000313" key="6">
    <source>
        <dbReference type="Proteomes" id="UP000017819"/>
    </source>
</evidence>
<dbReference type="InterPro" id="IPR006379">
    <property type="entry name" value="HAD-SF_hydro_IIB"/>
</dbReference>
<dbReference type="GO" id="GO:0046872">
    <property type="term" value="F:metal ion binding"/>
    <property type="evidence" value="ECO:0007669"/>
    <property type="project" value="UniProtKB-KW"/>
</dbReference>
<dbReference type="CDD" id="cd01627">
    <property type="entry name" value="HAD_TPP"/>
    <property type="match status" value="1"/>
</dbReference>
<dbReference type="OrthoDB" id="9814913at2"/>
<keyword evidence="6" id="KW-1185">Reference proteome</keyword>
<dbReference type="Gene3D" id="3.30.70.1020">
    <property type="entry name" value="Trehalose-6-phosphate phosphatase related protein, domain 2"/>
    <property type="match status" value="1"/>
</dbReference>
<dbReference type="NCBIfam" id="TIGR01484">
    <property type="entry name" value="HAD-SF-IIB"/>
    <property type="match status" value="1"/>
</dbReference>
<dbReference type="UniPathway" id="UPA00299"/>
<comment type="catalytic activity">
    <reaction evidence="4">
        <text>alpha,alpha-trehalose 6-phosphate + H2O = alpha,alpha-trehalose + phosphate</text>
        <dbReference type="Rhea" id="RHEA:23420"/>
        <dbReference type="ChEBI" id="CHEBI:15377"/>
        <dbReference type="ChEBI" id="CHEBI:16551"/>
        <dbReference type="ChEBI" id="CHEBI:43474"/>
        <dbReference type="ChEBI" id="CHEBI:58429"/>
        <dbReference type="EC" id="3.1.3.12"/>
    </reaction>
</comment>
<dbReference type="InterPro" id="IPR023214">
    <property type="entry name" value="HAD_sf"/>
</dbReference>
<dbReference type="EMBL" id="AWXZ01000040">
    <property type="protein sequence ID" value="ESR22885.1"/>
    <property type="molecule type" value="Genomic_DNA"/>
</dbReference>
<dbReference type="InterPro" id="IPR044651">
    <property type="entry name" value="OTSB-like"/>
</dbReference>
<comment type="cofactor">
    <cofactor evidence="4">
        <name>Mg(2+)</name>
        <dbReference type="ChEBI" id="CHEBI:18420"/>
    </cofactor>
</comment>
<evidence type="ECO:0000256" key="4">
    <source>
        <dbReference type="RuleBase" id="RU361117"/>
    </source>
</evidence>
<keyword evidence="4" id="KW-0460">Magnesium</keyword>
<dbReference type="PATRIC" id="fig|631454.5.peg.3973"/>
<dbReference type="InterPro" id="IPR003337">
    <property type="entry name" value="Trehalose_PPase"/>
</dbReference>
<dbReference type="PANTHER" id="PTHR43768:SF3">
    <property type="entry name" value="TREHALOSE 6-PHOSPHATE PHOSPHATASE"/>
    <property type="match status" value="1"/>
</dbReference>
<dbReference type="RefSeq" id="WP_023434131.1">
    <property type="nucleotide sequence ID" value="NZ_AWXZ01000040.1"/>
</dbReference>
<dbReference type="eggNOG" id="COG1877">
    <property type="taxonomic scope" value="Bacteria"/>
</dbReference>
<keyword evidence="3 4" id="KW-0378">Hydrolase</keyword>
<evidence type="ECO:0000256" key="1">
    <source>
        <dbReference type="ARBA" id="ARBA00005199"/>
    </source>
</evidence>
<comment type="pathway">
    <text evidence="1 4">Glycan biosynthesis; trehalose biosynthesis.</text>
</comment>
<dbReference type="EC" id="3.1.3.12" evidence="4"/>
<dbReference type="NCBIfam" id="TIGR00685">
    <property type="entry name" value="T6PP"/>
    <property type="match status" value="1"/>
</dbReference>
<protein>
    <recommendedName>
        <fullName evidence="4">Trehalose 6-phosphate phosphatase</fullName>
        <ecNumber evidence="4">3.1.3.12</ecNumber>
    </recommendedName>
</protein>
<dbReference type="Proteomes" id="UP000017819">
    <property type="component" value="Unassembled WGS sequence"/>
</dbReference>
<comment type="caution">
    <text evidence="5">The sequence shown here is derived from an EMBL/GenBank/DDBJ whole genome shotgun (WGS) entry which is preliminary data.</text>
</comment>
<dbReference type="Gene3D" id="3.40.50.1000">
    <property type="entry name" value="HAD superfamily/HAD-like"/>
    <property type="match status" value="1"/>
</dbReference>
<comment type="similarity">
    <text evidence="2 4">Belongs to the trehalose phosphatase family.</text>
</comment>
<evidence type="ECO:0000256" key="2">
    <source>
        <dbReference type="ARBA" id="ARBA00008770"/>
    </source>
</evidence>
<dbReference type="STRING" id="631454.N177_4022"/>
<keyword evidence="4" id="KW-0479">Metal-binding</keyword>
<proteinExistence type="inferred from homology"/>
<organism evidence="5 6">
    <name type="scientific">Lutibaculum baratangense AMV1</name>
    <dbReference type="NCBI Taxonomy" id="631454"/>
    <lineage>
        <taxon>Bacteria</taxon>
        <taxon>Pseudomonadati</taxon>
        <taxon>Pseudomonadota</taxon>
        <taxon>Alphaproteobacteria</taxon>
        <taxon>Hyphomicrobiales</taxon>
        <taxon>Tepidamorphaceae</taxon>
        <taxon>Lutibaculum</taxon>
    </lineage>
</organism>
<dbReference type="GO" id="GO:0005992">
    <property type="term" value="P:trehalose biosynthetic process"/>
    <property type="evidence" value="ECO:0007669"/>
    <property type="project" value="UniProtKB-UniPathway"/>
</dbReference>
<gene>
    <name evidence="5" type="ORF">N177_4022</name>
</gene>
<comment type="function">
    <text evidence="4">Removes the phosphate from trehalose 6-phosphate to produce free trehalose.</text>
</comment>
<name>V4RI03_9HYPH</name>
<dbReference type="Pfam" id="PF02358">
    <property type="entry name" value="Trehalose_PPase"/>
    <property type="match status" value="1"/>
</dbReference>
<dbReference type="InterPro" id="IPR036412">
    <property type="entry name" value="HAD-like_sf"/>
</dbReference>
<dbReference type="AlphaFoldDB" id="V4RI03"/>
<dbReference type="GO" id="GO:0004805">
    <property type="term" value="F:trehalose-phosphatase activity"/>
    <property type="evidence" value="ECO:0007669"/>
    <property type="project" value="UniProtKB-EC"/>
</dbReference>
<accession>V4RI03</accession>
<dbReference type="SUPFAM" id="SSF56784">
    <property type="entry name" value="HAD-like"/>
    <property type="match status" value="1"/>
</dbReference>
<evidence type="ECO:0000256" key="3">
    <source>
        <dbReference type="ARBA" id="ARBA00022801"/>
    </source>
</evidence>
<sequence>MNDHLPPPAPDWALFLDFDGTLVEIAETPDAVRVSPDLLPVLRDLFDLLGGALAVVSGRAIADIDARLGAEGFPAAGLHGLELRTRGGGPVETAVEPEMLDHFREVFGAFERENPGILMEDKGAAVTLHYRRRPELAEATARVVEDALRGQEGFHALNGKMVIEVKPDGADKGGAVRGFMAGPPFLGRTPVYLGDDVTDEHAMLAAAELGGFGVKVGEGETVARYRLDSVPAVHGWLIAAADSLRESLRSD</sequence>
<reference evidence="5 6" key="1">
    <citation type="journal article" date="2014" name="Genome Announc.">
        <title>Draft Genome Sequence of Lutibaculum baratangense Strain AMV1T, Isolated from a Mud Volcano in Andamans, India.</title>
        <authorList>
            <person name="Singh A."/>
            <person name="Sreenivas A."/>
            <person name="Sathyanarayana Reddy G."/>
            <person name="Pinnaka A.K."/>
            <person name="Shivaji S."/>
        </authorList>
    </citation>
    <scope>NUCLEOTIDE SEQUENCE [LARGE SCALE GENOMIC DNA]</scope>
    <source>
        <strain evidence="5 6">AMV1</strain>
    </source>
</reference>